<feature type="compositionally biased region" description="Basic residues" evidence="1">
    <location>
        <begin position="31"/>
        <end position="50"/>
    </location>
</feature>
<accession>A0A165ZP37</accession>
<dbReference type="InParanoid" id="A0A165ZP37"/>
<name>A0A165ZP37_EXIGL</name>
<evidence type="ECO:0000313" key="3">
    <source>
        <dbReference type="Proteomes" id="UP000077266"/>
    </source>
</evidence>
<protein>
    <submittedName>
        <fullName evidence="2">Uncharacterized protein</fullName>
    </submittedName>
</protein>
<evidence type="ECO:0000313" key="2">
    <source>
        <dbReference type="EMBL" id="KZV84549.1"/>
    </source>
</evidence>
<dbReference type="AlphaFoldDB" id="A0A165ZP37"/>
<dbReference type="EMBL" id="KV426220">
    <property type="protein sequence ID" value="KZV84549.1"/>
    <property type="molecule type" value="Genomic_DNA"/>
</dbReference>
<reference evidence="2 3" key="1">
    <citation type="journal article" date="2016" name="Mol. Biol. Evol.">
        <title>Comparative Genomics of Early-Diverging Mushroom-Forming Fungi Provides Insights into the Origins of Lignocellulose Decay Capabilities.</title>
        <authorList>
            <person name="Nagy L.G."/>
            <person name="Riley R."/>
            <person name="Tritt A."/>
            <person name="Adam C."/>
            <person name="Daum C."/>
            <person name="Floudas D."/>
            <person name="Sun H."/>
            <person name="Yadav J.S."/>
            <person name="Pangilinan J."/>
            <person name="Larsson K.H."/>
            <person name="Matsuura K."/>
            <person name="Barry K."/>
            <person name="Labutti K."/>
            <person name="Kuo R."/>
            <person name="Ohm R.A."/>
            <person name="Bhattacharya S.S."/>
            <person name="Shirouzu T."/>
            <person name="Yoshinaga Y."/>
            <person name="Martin F.M."/>
            <person name="Grigoriev I.V."/>
            <person name="Hibbett D.S."/>
        </authorList>
    </citation>
    <scope>NUCLEOTIDE SEQUENCE [LARGE SCALE GENOMIC DNA]</scope>
    <source>
        <strain evidence="2 3">HHB12029</strain>
    </source>
</reference>
<feature type="region of interest" description="Disordered" evidence="1">
    <location>
        <begin position="20"/>
        <end position="50"/>
    </location>
</feature>
<sequence>MWATLCVHCARPKRSLRCARRVPRRNDSKRPPKARRQRARSCARRPARPRSTRCVCAFVIDRFFETHELCLNCSVSLPAPVPRTRP</sequence>
<evidence type="ECO:0000256" key="1">
    <source>
        <dbReference type="SAM" id="MobiDB-lite"/>
    </source>
</evidence>
<organism evidence="2 3">
    <name type="scientific">Exidia glandulosa HHB12029</name>
    <dbReference type="NCBI Taxonomy" id="1314781"/>
    <lineage>
        <taxon>Eukaryota</taxon>
        <taxon>Fungi</taxon>
        <taxon>Dikarya</taxon>
        <taxon>Basidiomycota</taxon>
        <taxon>Agaricomycotina</taxon>
        <taxon>Agaricomycetes</taxon>
        <taxon>Auriculariales</taxon>
        <taxon>Exidiaceae</taxon>
        <taxon>Exidia</taxon>
    </lineage>
</organism>
<proteinExistence type="predicted"/>
<keyword evidence="3" id="KW-1185">Reference proteome</keyword>
<gene>
    <name evidence="2" type="ORF">EXIGLDRAFT_284105</name>
</gene>
<dbReference type="Proteomes" id="UP000077266">
    <property type="component" value="Unassembled WGS sequence"/>
</dbReference>